<dbReference type="Proteomes" id="UP000230750">
    <property type="component" value="Unassembled WGS sequence"/>
</dbReference>
<keyword evidence="2" id="KW-0472">Membrane</keyword>
<evidence type="ECO:0000256" key="2">
    <source>
        <dbReference type="SAM" id="Phobius"/>
    </source>
</evidence>
<keyword evidence="3" id="KW-0675">Receptor</keyword>
<gene>
    <name evidence="3" type="ORF">BSL78_11964</name>
</gene>
<feature type="region of interest" description="Disordered" evidence="1">
    <location>
        <begin position="137"/>
        <end position="157"/>
    </location>
</feature>
<feature type="transmembrane region" description="Helical" evidence="2">
    <location>
        <begin position="32"/>
        <end position="54"/>
    </location>
</feature>
<dbReference type="EMBL" id="MRZV01000387">
    <property type="protein sequence ID" value="PIK51132.1"/>
    <property type="molecule type" value="Genomic_DNA"/>
</dbReference>
<dbReference type="OrthoDB" id="1100386at2759"/>
<name>A0A2G8KT31_STIJA</name>
<accession>A0A2G8KT31</accession>
<keyword evidence="2" id="KW-1133">Transmembrane helix</keyword>
<sequence>MLRRFQNAIVIAVLLGMTWIFGYVSILGLKTLSNILFCIFNSLQGFCIFVFFGVRQNDVRAIWAGWLRVCRTRTSFETSSMSIGLPSSSKGKSSALMKFTSATASKVEVSEMKSWKDDSEYFEIAEDACAYQGFPLRSDQENEKTTNSHGQTENSYERVLHVHDNQARRDDPDQSTLLIIFEETPNNQIEKEVVDSGEYQQFSDVTPEYFEVEKVRKGDEGNLSEADIEPGGIRTFTVPRTDPGGSFNSRPGERPGTSLPNHDRR</sequence>
<protein>
    <submittedName>
        <fullName evidence="3">Putative G-protein coupled receptor</fullName>
    </submittedName>
</protein>
<dbReference type="PANTHER" id="PTHR45692:SF1">
    <property type="entry name" value="G-PROTEIN COUPLED RECEPTORS FAMILY 2 PROFILE 2 DOMAIN-CONTAINING PROTEIN"/>
    <property type="match status" value="1"/>
</dbReference>
<keyword evidence="4" id="KW-1185">Reference proteome</keyword>
<comment type="caution">
    <text evidence="3">The sequence shown here is derived from an EMBL/GenBank/DDBJ whole genome shotgun (WGS) entry which is preliminary data.</text>
</comment>
<reference evidence="3 4" key="1">
    <citation type="journal article" date="2017" name="PLoS Biol.">
        <title>The sea cucumber genome provides insights into morphological evolution and visceral regeneration.</title>
        <authorList>
            <person name="Zhang X."/>
            <person name="Sun L."/>
            <person name="Yuan J."/>
            <person name="Sun Y."/>
            <person name="Gao Y."/>
            <person name="Zhang L."/>
            <person name="Li S."/>
            <person name="Dai H."/>
            <person name="Hamel J.F."/>
            <person name="Liu C."/>
            <person name="Yu Y."/>
            <person name="Liu S."/>
            <person name="Lin W."/>
            <person name="Guo K."/>
            <person name="Jin S."/>
            <person name="Xu P."/>
            <person name="Storey K.B."/>
            <person name="Huan P."/>
            <person name="Zhang T."/>
            <person name="Zhou Y."/>
            <person name="Zhang J."/>
            <person name="Lin C."/>
            <person name="Li X."/>
            <person name="Xing L."/>
            <person name="Huo D."/>
            <person name="Sun M."/>
            <person name="Wang L."/>
            <person name="Mercier A."/>
            <person name="Li F."/>
            <person name="Yang H."/>
            <person name="Xiang J."/>
        </authorList>
    </citation>
    <scope>NUCLEOTIDE SEQUENCE [LARGE SCALE GENOMIC DNA]</scope>
    <source>
        <strain evidence="3">Shaxun</strain>
        <tissue evidence="3">Muscle</tissue>
    </source>
</reference>
<evidence type="ECO:0000313" key="4">
    <source>
        <dbReference type="Proteomes" id="UP000230750"/>
    </source>
</evidence>
<evidence type="ECO:0000256" key="1">
    <source>
        <dbReference type="SAM" id="MobiDB-lite"/>
    </source>
</evidence>
<keyword evidence="2" id="KW-0812">Transmembrane</keyword>
<organism evidence="3 4">
    <name type="scientific">Stichopus japonicus</name>
    <name type="common">Sea cucumber</name>
    <dbReference type="NCBI Taxonomy" id="307972"/>
    <lineage>
        <taxon>Eukaryota</taxon>
        <taxon>Metazoa</taxon>
        <taxon>Echinodermata</taxon>
        <taxon>Eleutherozoa</taxon>
        <taxon>Echinozoa</taxon>
        <taxon>Holothuroidea</taxon>
        <taxon>Aspidochirotacea</taxon>
        <taxon>Aspidochirotida</taxon>
        <taxon>Stichopodidae</taxon>
        <taxon>Apostichopus</taxon>
    </lineage>
</organism>
<dbReference type="Gene3D" id="1.20.1070.10">
    <property type="entry name" value="Rhodopsin 7-helix transmembrane proteins"/>
    <property type="match status" value="1"/>
</dbReference>
<feature type="region of interest" description="Disordered" evidence="1">
    <location>
        <begin position="221"/>
        <end position="265"/>
    </location>
</feature>
<proteinExistence type="predicted"/>
<evidence type="ECO:0000313" key="3">
    <source>
        <dbReference type="EMBL" id="PIK51132.1"/>
    </source>
</evidence>
<dbReference type="PANTHER" id="PTHR45692">
    <property type="entry name" value="G_PROTEIN_RECEP_F2_4 DOMAIN-CONTAINING PROTEIN"/>
    <property type="match status" value="1"/>
</dbReference>
<feature type="transmembrane region" description="Helical" evidence="2">
    <location>
        <begin position="7"/>
        <end position="26"/>
    </location>
</feature>
<dbReference type="AlphaFoldDB" id="A0A2G8KT31"/>